<gene>
    <name evidence="6" type="ordered locus">Fbal_2959</name>
</gene>
<dbReference type="PANTHER" id="PTHR38776">
    <property type="entry name" value="MLTA-INTERACTING PROTEIN-RELATED"/>
    <property type="match status" value="1"/>
</dbReference>
<protein>
    <submittedName>
        <fullName evidence="6">MltA-interacting MipA family protein</fullName>
    </submittedName>
</protein>
<evidence type="ECO:0000256" key="3">
    <source>
        <dbReference type="ARBA" id="ARBA00022729"/>
    </source>
</evidence>
<dbReference type="Proteomes" id="UP000006683">
    <property type="component" value="Chromosome"/>
</dbReference>
<reference evidence="6 7" key="1">
    <citation type="journal article" date="2010" name="Stand. Genomic Sci.">
        <title>Complete genome sequence of Ferrimonas balearica type strain (PAT).</title>
        <authorList>
            <person name="Nolan M."/>
            <person name="Sikorski J."/>
            <person name="Davenport K."/>
            <person name="Lucas S."/>
            <person name="Glavina Del Rio T."/>
            <person name="Tice H."/>
            <person name="Cheng J."/>
            <person name="Goodwin L."/>
            <person name="Pitluck S."/>
            <person name="Liolios K."/>
            <person name="Ivanova N."/>
            <person name="Mavromatis K."/>
            <person name="Ovchinnikova G."/>
            <person name="Pati A."/>
            <person name="Chen A."/>
            <person name="Palaniappan K."/>
            <person name="Land M."/>
            <person name="Hauser L."/>
            <person name="Chang Y."/>
            <person name="Jeffries C."/>
            <person name="Tapia R."/>
            <person name="Brettin T."/>
            <person name="Detter J."/>
            <person name="Han C."/>
            <person name="Yasawong M."/>
            <person name="Rohde M."/>
            <person name="Tindall B."/>
            <person name="Goker M."/>
            <person name="Woyke T."/>
            <person name="Bristow J."/>
            <person name="Eisen J."/>
            <person name="Markowitz V."/>
            <person name="Hugenholtz P."/>
            <person name="Kyrpides N."/>
            <person name="Klenk H."/>
            <person name="Lapidus A."/>
        </authorList>
    </citation>
    <scope>NUCLEOTIDE SEQUENCE [LARGE SCALE GENOMIC DNA]</scope>
    <source>
        <strain evidence="7">DSM 9799 / CCM 4581 / KCTC 23876 / PAT</strain>
    </source>
</reference>
<dbReference type="HOGENOM" id="CLU_063465_0_0_6"/>
<dbReference type="InterPro" id="IPR010583">
    <property type="entry name" value="MipA"/>
</dbReference>
<evidence type="ECO:0000313" key="6">
    <source>
        <dbReference type="EMBL" id="ADN77161.1"/>
    </source>
</evidence>
<evidence type="ECO:0000256" key="2">
    <source>
        <dbReference type="ARBA" id="ARBA00005722"/>
    </source>
</evidence>
<comment type="subcellular location">
    <subcellularLocation>
        <location evidence="1">Cell outer membrane</location>
    </subcellularLocation>
</comment>
<dbReference type="AlphaFoldDB" id="E1STC7"/>
<comment type="similarity">
    <text evidence="2">Belongs to the MipA/OmpV family.</text>
</comment>
<dbReference type="KEGG" id="fbl:Fbal_2959"/>
<dbReference type="STRING" id="550540.Fbal_2959"/>
<keyword evidence="5" id="KW-0998">Cell outer membrane</keyword>
<name>E1STC7_FERBD</name>
<evidence type="ECO:0000256" key="1">
    <source>
        <dbReference type="ARBA" id="ARBA00004442"/>
    </source>
</evidence>
<proteinExistence type="inferred from homology"/>
<keyword evidence="4" id="KW-0472">Membrane</keyword>
<keyword evidence="7" id="KW-1185">Reference proteome</keyword>
<sequence length="279" mass="31385">MKEITTITMLYFASLASAQGQEFAPYDQYLPHNTIELTVSSGVGQFGNPVAFSEPLPLHLLPSVRYYGERFYIDNLDVGYALTERPDWQLDLIARPSLEALYYLDQDGAAFLANIFYGLRPNLLSAKAVEDIERDFSYLGGLRYDYYQGASRFGLSLLTDLTGVHHGQEWRAEASHRFSATSGDLQLTFGLRLLSENYTAYYYGLRKGDLGSPIPPVYIGADAALNPYLRLDYHYPLRANLALVAHGYVEHIDDELSRGHLIASSAIVNWFAGISWRVF</sequence>
<dbReference type="PANTHER" id="PTHR38776:SF1">
    <property type="entry name" value="MLTA-INTERACTING PROTEIN-RELATED"/>
    <property type="match status" value="1"/>
</dbReference>
<dbReference type="Pfam" id="PF06629">
    <property type="entry name" value="MipA"/>
    <property type="match status" value="1"/>
</dbReference>
<dbReference type="OrthoDB" id="5731040at2"/>
<dbReference type="eggNOG" id="COG3713">
    <property type="taxonomic scope" value="Bacteria"/>
</dbReference>
<dbReference type="GO" id="GO:0009279">
    <property type="term" value="C:cell outer membrane"/>
    <property type="evidence" value="ECO:0007669"/>
    <property type="project" value="UniProtKB-SubCell"/>
</dbReference>
<organism evidence="6 7">
    <name type="scientific">Ferrimonas balearica (strain DSM 9799 / CCM 4581 / KCTC 23876 / PAT)</name>
    <dbReference type="NCBI Taxonomy" id="550540"/>
    <lineage>
        <taxon>Bacteria</taxon>
        <taxon>Pseudomonadati</taxon>
        <taxon>Pseudomonadota</taxon>
        <taxon>Gammaproteobacteria</taxon>
        <taxon>Alteromonadales</taxon>
        <taxon>Ferrimonadaceae</taxon>
        <taxon>Ferrimonas</taxon>
    </lineage>
</organism>
<dbReference type="EMBL" id="CP002209">
    <property type="protein sequence ID" value="ADN77161.1"/>
    <property type="molecule type" value="Genomic_DNA"/>
</dbReference>
<evidence type="ECO:0000256" key="5">
    <source>
        <dbReference type="ARBA" id="ARBA00023237"/>
    </source>
</evidence>
<evidence type="ECO:0000256" key="4">
    <source>
        <dbReference type="ARBA" id="ARBA00023136"/>
    </source>
</evidence>
<evidence type="ECO:0000313" key="7">
    <source>
        <dbReference type="Proteomes" id="UP000006683"/>
    </source>
</evidence>
<keyword evidence="3" id="KW-0732">Signal</keyword>
<accession>E1STC7</accession>